<proteinExistence type="predicted"/>
<feature type="compositionally biased region" description="Basic residues" evidence="1">
    <location>
        <begin position="1"/>
        <end position="11"/>
    </location>
</feature>
<reference evidence="2 3" key="1">
    <citation type="submission" date="2018-11" db="EMBL/GenBank/DDBJ databases">
        <authorList>
            <person name="Gutierrez A.J."/>
            <person name="Bravo M."/>
        </authorList>
    </citation>
    <scope>NUCLEOTIDE SEQUENCE [LARGE SCALE GENOMIC DNA]</scope>
    <source>
        <strain evidence="2 3">22388</strain>
    </source>
</reference>
<evidence type="ECO:0000256" key="1">
    <source>
        <dbReference type="SAM" id="MobiDB-lite"/>
    </source>
</evidence>
<name>A0A7Z6YC16_HELPX</name>
<evidence type="ECO:0000313" key="3">
    <source>
        <dbReference type="Proteomes" id="UP000276972"/>
    </source>
</evidence>
<protein>
    <submittedName>
        <fullName evidence="2">Uncharacterized protein</fullName>
    </submittedName>
</protein>
<accession>A0A7Z6YC16</accession>
<feature type="region of interest" description="Disordered" evidence="1">
    <location>
        <begin position="1"/>
        <end position="23"/>
    </location>
</feature>
<dbReference type="AlphaFoldDB" id="A0A7Z6YC16"/>
<comment type="caution">
    <text evidence="2">The sequence shown here is derived from an EMBL/GenBank/DDBJ whole genome shotgun (WGS) entry which is preliminary data.</text>
</comment>
<organism evidence="2 3">
    <name type="scientific">Helicobacter pylori</name>
    <name type="common">Campylobacter pylori</name>
    <dbReference type="NCBI Taxonomy" id="210"/>
    <lineage>
        <taxon>Bacteria</taxon>
        <taxon>Pseudomonadati</taxon>
        <taxon>Campylobacterota</taxon>
        <taxon>Epsilonproteobacteria</taxon>
        <taxon>Campylobacterales</taxon>
        <taxon>Helicobacteraceae</taxon>
        <taxon>Helicobacter</taxon>
    </lineage>
</organism>
<gene>
    <name evidence="2" type="ORF">EGV97_02150</name>
</gene>
<sequence>MIKGSKSHFQKLKSDPKQTKNPHKLASIYSKNLKNLSCCNALFKEVTKIKMALAFKKVC</sequence>
<dbReference type="Proteomes" id="UP000276972">
    <property type="component" value="Unassembled WGS sequence"/>
</dbReference>
<dbReference type="EMBL" id="RPFP01000006">
    <property type="protein sequence ID" value="RPF69899.1"/>
    <property type="molecule type" value="Genomic_DNA"/>
</dbReference>
<evidence type="ECO:0000313" key="2">
    <source>
        <dbReference type="EMBL" id="RPF69899.1"/>
    </source>
</evidence>